<gene>
    <name evidence="1" type="ORF">BCR42DRAFT_489634</name>
</gene>
<protein>
    <submittedName>
        <fullName evidence="1">Uncharacterized protein</fullName>
    </submittedName>
</protein>
<dbReference type="Proteomes" id="UP000193560">
    <property type="component" value="Unassembled WGS sequence"/>
</dbReference>
<sequence>MFETFEPTSFDPIQALLPSIGQVVTIETCVYYLSLVERISHIRDQFAEHLDALHARAEMRYEYWVDGCKKAIPGPCVAPPIDVAYIMHAHLVSPFRYYEDCVRLNLPMLPMPFKQLHIQQDQPTEASLKFWETCAPSTEPYLLTLDDILSDISLKSPCHHCGSVLSISGSDYGYWRFHPTAFIKCWSCNAETNMHHMAMAHLMNDIGNDKNHVRGTMISSVGQLKQVSMQKTLDSIDAKTYFEGYCEGQQKPLRSLPSRGSNKSDIPEPFLAMCRDKHRLAATNSMSQVDALLLSACSSSKSSEKKDMQALLRSLRWTYSDTNPSPFSLDLLQAVERQHVVGARMLQVNWTLPDALVRGLRNYKDFLLLMKNDPSLIGVPTLEIDVSWHTHQCHPVDYRRFTLQYIGRVINHDDTIPQYKLDIYSGHTRMAWSRKSHLNRMKKSYGKMNWFSRKELDFGKDYAHGGFQIEERVYTCCCQHHHHHHHHQQQQEQNEIKDHNKTNQDVEMPLVDSSLSLQEQKTILLTKKPAYSKDHRVTSHS</sequence>
<dbReference type="PANTHER" id="PTHR34365:SF7">
    <property type="entry name" value="GLYCINE-RICH DOMAIN-CONTAINING PROTEIN 1"/>
    <property type="match status" value="1"/>
</dbReference>
<proteinExistence type="predicted"/>
<dbReference type="OrthoDB" id="2684236at2759"/>
<dbReference type="AlphaFoldDB" id="A0A1X2IQI2"/>
<dbReference type="EMBL" id="MCGE01000007">
    <property type="protein sequence ID" value="ORZ19751.1"/>
    <property type="molecule type" value="Genomic_DNA"/>
</dbReference>
<dbReference type="STRING" id="90262.A0A1X2IQI2"/>
<reference evidence="1 2" key="1">
    <citation type="submission" date="2016-07" db="EMBL/GenBank/DDBJ databases">
        <title>Pervasive Adenine N6-methylation of Active Genes in Fungi.</title>
        <authorList>
            <consortium name="DOE Joint Genome Institute"/>
            <person name="Mondo S.J."/>
            <person name="Dannebaum R.O."/>
            <person name="Kuo R.C."/>
            <person name="Labutti K."/>
            <person name="Haridas S."/>
            <person name="Kuo A."/>
            <person name="Salamov A."/>
            <person name="Ahrendt S.R."/>
            <person name="Lipzen A."/>
            <person name="Sullivan W."/>
            <person name="Andreopoulos W.B."/>
            <person name="Clum A."/>
            <person name="Lindquist E."/>
            <person name="Daum C."/>
            <person name="Ramamoorthy G.K."/>
            <person name="Gryganskyi A."/>
            <person name="Culley D."/>
            <person name="Magnuson J.K."/>
            <person name="James T.Y."/>
            <person name="O'Malley M.A."/>
            <person name="Stajich J.E."/>
            <person name="Spatafora J.W."/>
            <person name="Visel A."/>
            <person name="Grigoriev I.V."/>
        </authorList>
    </citation>
    <scope>NUCLEOTIDE SEQUENCE [LARGE SCALE GENOMIC DNA]</scope>
    <source>
        <strain evidence="1 2">NRRL 1336</strain>
    </source>
</reference>
<accession>A0A1X2IQI2</accession>
<organism evidence="1 2">
    <name type="scientific">Absidia repens</name>
    <dbReference type="NCBI Taxonomy" id="90262"/>
    <lineage>
        <taxon>Eukaryota</taxon>
        <taxon>Fungi</taxon>
        <taxon>Fungi incertae sedis</taxon>
        <taxon>Mucoromycota</taxon>
        <taxon>Mucoromycotina</taxon>
        <taxon>Mucoromycetes</taxon>
        <taxon>Mucorales</taxon>
        <taxon>Cunninghamellaceae</taxon>
        <taxon>Absidia</taxon>
    </lineage>
</organism>
<dbReference type="PANTHER" id="PTHR34365">
    <property type="entry name" value="ENOLASE (DUF1399)"/>
    <property type="match status" value="1"/>
</dbReference>
<dbReference type="Pfam" id="PF07173">
    <property type="entry name" value="GRDP-like"/>
    <property type="match status" value="1"/>
</dbReference>
<evidence type="ECO:0000313" key="2">
    <source>
        <dbReference type="Proteomes" id="UP000193560"/>
    </source>
</evidence>
<keyword evidence="2" id="KW-1185">Reference proteome</keyword>
<evidence type="ECO:0000313" key="1">
    <source>
        <dbReference type="EMBL" id="ORZ19751.1"/>
    </source>
</evidence>
<dbReference type="InterPro" id="IPR009836">
    <property type="entry name" value="GRDP-like"/>
</dbReference>
<comment type="caution">
    <text evidence="1">The sequence shown here is derived from an EMBL/GenBank/DDBJ whole genome shotgun (WGS) entry which is preliminary data.</text>
</comment>
<name>A0A1X2IQI2_9FUNG</name>